<dbReference type="EMBL" id="CP020477">
    <property type="protein sequence ID" value="ARM75206.1"/>
    <property type="molecule type" value="Genomic_DNA"/>
</dbReference>
<dbReference type="AlphaFoldDB" id="A0A1W6JY53"/>
<evidence type="ECO:0000313" key="2">
    <source>
        <dbReference type="Proteomes" id="UP000193404"/>
    </source>
</evidence>
<dbReference type="Proteomes" id="UP000193404">
    <property type="component" value="Chromosome"/>
</dbReference>
<reference evidence="1 2" key="1">
    <citation type="submission" date="2017-03" db="EMBL/GenBank/DDBJ databases">
        <title>Sulfur activation and transportation mechanism of thermophilic Archaea Acidianus manzaensis YN-25.</title>
        <authorList>
            <person name="Ma Y."/>
            <person name="Yang Y."/>
            <person name="Xia J."/>
        </authorList>
    </citation>
    <scope>NUCLEOTIDE SEQUENCE [LARGE SCALE GENOMIC DNA]</scope>
    <source>
        <strain evidence="1 2">YN-25</strain>
    </source>
</reference>
<dbReference type="KEGG" id="aman:B6F84_03595"/>
<organism evidence="1 2">
    <name type="scientific">Acidianus manzaensis</name>
    <dbReference type="NCBI Taxonomy" id="282676"/>
    <lineage>
        <taxon>Archaea</taxon>
        <taxon>Thermoproteota</taxon>
        <taxon>Thermoprotei</taxon>
        <taxon>Sulfolobales</taxon>
        <taxon>Sulfolobaceae</taxon>
        <taxon>Acidianus</taxon>
    </lineage>
</organism>
<name>A0A1W6JY53_9CREN</name>
<proteinExistence type="predicted"/>
<sequence>MKCTTDDMKEIRGFQFLVGENNKDELISKIKEIKSLADSSNNTHILRIAESNYYRFELIFVPKSIVLLSVSTARGTNNINLRDIKSLDNLITLSCCASQNEQLKELMKGFLSESTREVEIYDLFSKKEEVEVNPNCEEVKWEELKLPEVVPGKWNTTQLATVENLTLKALAGQVKFISISTERPQNSIKFTNFDRLSSLCCFLSLVKQKLNENNDLVEAISPLLQQQPKKKPTRKKQ</sequence>
<protein>
    <submittedName>
        <fullName evidence="1">Uncharacterized protein</fullName>
    </submittedName>
</protein>
<dbReference type="RefSeq" id="WP_148690968.1">
    <property type="nucleotide sequence ID" value="NZ_CP020477.1"/>
</dbReference>
<dbReference type="OrthoDB" id="35384at2157"/>
<dbReference type="GeneID" id="41589974"/>
<evidence type="ECO:0000313" key="1">
    <source>
        <dbReference type="EMBL" id="ARM75206.1"/>
    </source>
</evidence>
<accession>A0A1W6JY53</accession>
<keyword evidence="2" id="KW-1185">Reference proteome</keyword>
<gene>
    <name evidence="1" type="ORF">B6F84_03595</name>
</gene>